<dbReference type="InterPro" id="IPR050263">
    <property type="entry name" value="Bact_Fimbrial_Adh_Pro"/>
</dbReference>
<keyword evidence="1" id="KW-0732">Signal</keyword>
<dbReference type="Proteomes" id="UP001589792">
    <property type="component" value="Unassembled WGS sequence"/>
</dbReference>
<dbReference type="PANTHER" id="PTHR33420">
    <property type="entry name" value="FIMBRIAL SUBUNIT ELFA-RELATED"/>
    <property type="match status" value="1"/>
</dbReference>
<dbReference type="EMBL" id="JBHLXG010000011">
    <property type="protein sequence ID" value="MFC0227457.1"/>
    <property type="molecule type" value="Genomic_DNA"/>
</dbReference>
<comment type="caution">
    <text evidence="3">The sequence shown here is derived from an EMBL/GenBank/DDBJ whole genome shotgun (WGS) entry which is preliminary data.</text>
</comment>
<dbReference type="Pfam" id="PF00419">
    <property type="entry name" value="Fimbrial"/>
    <property type="match status" value="1"/>
</dbReference>
<evidence type="ECO:0000256" key="1">
    <source>
        <dbReference type="SAM" id="SignalP"/>
    </source>
</evidence>
<sequence>MKQWHEVWRPQLLLAVLLVSSAAQAADNLAFKGALVNAPCTLRSGDEAQSLDFGSVIDKYLYSDTRTPSRPFTLHLDDCDTSVMTGVKLTFTGTESAELPGLLALDAASAASGVAIGMETAGGQALPLNVQGSSTPLTPGNMVIALKAYVRAEPAAQASRSIVRGPFTATATFALEYQ</sequence>
<dbReference type="InterPro" id="IPR036937">
    <property type="entry name" value="Adhesion_dom_fimbrial_sf"/>
</dbReference>
<keyword evidence="4" id="KW-1185">Reference proteome</keyword>
<evidence type="ECO:0000313" key="4">
    <source>
        <dbReference type="Proteomes" id="UP001589792"/>
    </source>
</evidence>
<evidence type="ECO:0000313" key="3">
    <source>
        <dbReference type="EMBL" id="MFC0227457.1"/>
    </source>
</evidence>
<evidence type="ECO:0000259" key="2">
    <source>
        <dbReference type="Pfam" id="PF00419"/>
    </source>
</evidence>
<dbReference type="SUPFAM" id="SSF49401">
    <property type="entry name" value="Bacterial adhesins"/>
    <property type="match status" value="1"/>
</dbReference>
<dbReference type="PANTHER" id="PTHR33420:SF26">
    <property type="entry name" value="FIMBRIAL SUBUNIT"/>
    <property type="match status" value="1"/>
</dbReference>
<dbReference type="RefSeq" id="WP_380676082.1">
    <property type="nucleotide sequence ID" value="NZ_CP173186.1"/>
</dbReference>
<feature type="domain" description="Fimbrial-type adhesion" evidence="2">
    <location>
        <begin position="30"/>
        <end position="178"/>
    </location>
</feature>
<dbReference type="InterPro" id="IPR008966">
    <property type="entry name" value="Adhesion_dom_sf"/>
</dbReference>
<accession>A0ABV6EEN6</accession>
<dbReference type="InterPro" id="IPR000259">
    <property type="entry name" value="Adhesion_dom_fimbrial"/>
</dbReference>
<feature type="chain" id="PRO_5046397863" evidence="1">
    <location>
        <begin position="26"/>
        <end position="178"/>
    </location>
</feature>
<reference evidence="3 4" key="1">
    <citation type="submission" date="2024-09" db="EMBL/GenBank/DDBJ databases">
        <authorList>
            <person name="Sun Q."/>
            <person name="Mori K."/>
        </authorList>
    </citation>
    <scope>NUCLEOTIDE SEQUENCE [LARGE SCALE GENOMIC DNA]</scope>
    <source>
        <strain evidence="3 4">CCM 8626</strain>
    </source>
</reference>
<name>A0ABV6EEN6_9GAMM</name>
<organism evidence="3 4">
    <name type="scientific">Serratia aquatilis</name>
    <dbReference type="NCBI Taxonomy" id="1737515"/>
    <lineage>
        <taxon>Bacteria</taxon>
        <taxon>Pseudomonadati</taxon>
        <taxon>Pseudomonadota</taxon>
        <taxon>Gammaproteobacteria</taxon>
        <taxon>Enterobacterales</taxon>
        <taxon>Yersiniaceae</taxon>
        <taxon>Serratia</taxon>
    </lineage>
</organism>
<gene>
    <name evidence="3" type="ORF">ACFFJ3_13215</name>
</gene>
<protein>
    <submittedName>
        <fullName evidence="3">Fimbrial protein</fullName>
    </submittedName>
</protein>
<proteinExistence type="predicted"/>
<dbReference type="Gene3D" id="2.60.40.1090">
    <property type="entry name" value="Fimbrial-type adhesion domain"/>
    <property type="match status" value="1"/>
</dbReference>
<feature type="signal peptide" evidence="1">
    <location>
        <begin position="1"/>
        <end position="25"/>
    </location>
</feature>